<keyword evidence="7" id="KW-0812">Transmembrane</keyword>
<protein>
    <recommendedName>
        <fullName evidence="8">AlgX/AlgJ SGNH hydrolase-like domain-containing protein</fullName>
    </recommendedName>
</protein>
<dbReference type="InterPro" id="IPR031811">
    <property type="entry name" value="ALGX/ALGJ_SGNH-like"/>
</dbReference>
<evidence type="ECO:0000313" key="9">
    <source>
        <dbReference type="EMBL" id="GLQ20968.1"/>
    </source>
</evidence>
<organism evidence="9 10">
    <name type="scientific">Algimonas porphyrae</name>
    <dbReference type="NCBI Taxonomy" id="1128113"/>
    <lineage>
        <taxon>Bacteria</taxon>
        <taxon>Pseudomonadati</taxon>
        <taxon>Pseudomonadota</taxon>
        <taxon>Alphaproteobacteria</taxon>
        <taxon>Maricaulales</taxon>
        <taxon>Robiginitomaculaceae</taxon>
        <taxon>Algimonas</taxon>
    </lineage>
</organism>
<keyword evidence="7" id="KW-1133">Transmembrane helix</keyword>
<accession>A0ABQ5V0K9</accession>
<evidence type="ECO:0000256" key="7">
    <source>
        <dbReference type="SAM" id="Phobius"/>
    </source>
</evidence>
<dbReference type="Proteomes" id="UP001161390">
    <property type="component" value="Unassembled WGS sequence"/>
</dbReference>
<reference evidence="9" key="1">
    <citation type="journal article" date="2014" name="Int. J. Syst. Evol. Microbiol.">
        <title>Complete genome of a new Firmicutes species belonging to the dominant human colonic microbiota ('Ruminococcus bicirculans') reveals two chromosomes and a selective capacity to utilize plant glucans.</title>
        <authorList>
            <consortium name="NISC Comparative Sequencing Program"/>
            <person name="Wegmann U."/>
            <person name="Louis P."/>
            <person name="Goesmann A."/>
            <person name="Henrissat B."/>
            <person name="Duncan S.H."/>
            <person name="Flint H.J."/>
        </authorList>
    </citation>
    <scope>NUCLEOTIDE SEQUENCE</scope>
    <source>
        <strain evidence="9">NBRC 108216</strain>
    </source>
</reference>
<name>A0ABQ5V0K9_9PROT</name>
<evidence type="ECO:0000259" key="8">
    <source>
        <dbReference type="Pfam" id="PF16822"/>
    </source>
</evidence>
<evidence type="ECO:0000256" key="5">
    <source>
        <dbReference type="ARBA" id="ARBA00022764"/>
    </source>
</evidence>
<keyword evidence="6" id="KW-0016">Alginate biosynthesis</keyword>
<keyword evidence="4" id="KW-0732">Signal</keyword>
<evidence type="ECO:0000256" key="4">
    <source>
        <dbReference type="ARBA" id="ARBA00022729"/>
    </source>
</evidence>
<evidence type="ECO:0000256" key="6">
    <source>
        <dbReference type="ARBA" id="ARBA00022841"/>
    </source>
</evidence>
<comment type="subcellular location">
    <subcellularLocation>
        <location evidence="1">Periplasm</location>
    </subcellularLocation>
</comment>
<reference evidence="9" key="2">
    <citation type="submission" date="2023-01" db="EMBL/GenBank/DDBJ databases">
        <title>Draft genome sequence of Algimonas porphyrae strain NBRC 108216.</title>
        <authorList>
            <person name="Sun Q."/>
            <person name="Mori K."/>
        </authorList>
    </citation>
    <scope>NUCLEOTIDE SEQUENCE</scope>
    <source>
        <strain evidence="9">NBRC 108216</strain>
    </source>
</reference>
<keyword evidence="5" id="KW-0574">Periplasm</keyword>
<evidence type="ECO:0000256" key="3">
    <source>
        <dbReference type="ARBA" id="ARBA00022679"/>
    </source>
</evidence>
<gene>
    <name evidence="9" type="ORF">GCM10007854_19230</name>
</gene>
<dbReference type="EMBL" id="BSNJ01000004">
    <property type="protein sequence ID" value="GLQ20968.1"/>
    <property type="molecule type" value="Genomic_DNA"/>
</dbReference>
<keyword evidence="3" id="KW-0808">Transferase</keyword>
<comment type="pathway">
    <text evidence="2">Glycan biosynthesis; alginate biosynthesis.</text>
</comment>
<evidence type="ECO:0000256" key="2">
    <source>
        <dbReference type="ARBA" id="ARBA00005182"/>
    </source>
</evidence>
<keyword evidence="10" id="KW-1185">Reference proteome</keyword>
<keyword evidence="7" id="KW-0472">Membrane</keyword>
<dbReference type="Pfam" id="PF16822">
    <property type="entry name" value="ALGX"/>
    <property type="match status" value="1"/>
</dbReference>
<feature type="domain" description="AlgX/AlgJ SGNH hydrolase-like" evidence="8">
    <location>
        <begin position="112"/>
        <end position="340"/>
    </location>
</feature>
<sequence>MTNADDMPGSPRPEVQRRSTLSRRVTTLFVGLLILAFCLPAFLFLTGLQTNTDQISRSERRVLQGLPSFEGDARAYTAQMDDYLEDRFGLRMLLIRLARKVRDNLGENPPNVIYGQDGWLYLGALKYRDEFEGQGSWSNERVERWVESLSNVNAALSARDIPFIAFIAIDKARAYPEFLPEDWQEGTRRFRSFVYQHPDAAQTGLIDAERYVMQAKAAGKKTFYSRDTHWTADGTYDLAMAIMDRFDPDGSLPRYMPAPAQVRESERLLDLDAMAGFERSNEPPALMIGFPQGGPDGLTRLEPTAPDSPHVGQFATVRSDGTHDVGDKRLVIVGDSFADSMLGHFLPSYADIIRIHHGAHLFDVSLDEVLAYEPDAVLFATAERQAAQKDQPFQPIRP</sequence>
<proteinExistence type="predicted"/>
<comment type="caution">
    <text evidence="9">The sequence shown here is derived from an EMBL/GenBank/DDBJ whole genome shotgun (WGS) entry which is preliminary data.</text>
</comment>
<evidence type="ECO:0000313" key="10">
    <source>
        <dbReference type="Proteomes" id="UP001161390"/>
    </source>
</evidence>
<feature type="transmembrane region" description="Helical" evidence="7">
    <location>
        <begin position="25"/>
        <end position="48"/>
    </location>
</feature>
<evidence type="ECO:0000256" key="1">
    <source>
        <dbReference type="ARBA" id="ARBA00004418"/>
    </source>
</evidence>